<keyword evidence="2" id="KW-0904">Protein phosphatase</keyword>
<feature type="domain" description="RWD" evidence="5">
    <location>
        <begin position="159"/>
        <end position="270"/>
    </location>
</feature>
<dbReference type="FunFam" id="3.10.110.10:FF:000075">
    <property type="entry name" value="RWD domain-containing protein (Gir2)"/>
    <property type="match status" value="1"/>
</dbReference>
<dbReference type="InterPro" id="IPR006575">
    <property type="entry name" value="RWD_dom"/>
</dbReference>
<organism evidence="6 7">
    <name type="scientific">Fusarium pseudoanthophilum</name>
    <dbReference type="NCBI Taxonomy" id="48495"/>
    <lineage>
        <taxon>Eukaryota</taxon>
        <taxon>Fungi</taxon>
        <taxon>Dikarya</taxon>
        <taxon>Ascomycota</taxon>
        <taxon>Pezizomycotina</taxon>
        <taxon>Sordariomycetes</taxon>
        <taxon>Hypocreomycetidae</taxon>
        <taxon>Hypocreales</taxon>
        <taxon>Nectriaceae</taxon>
        <taxon>Fusarium</taxon>
        <taxon>Fusarium fujikuroi species complex</taxon>
    </lineage>
</organism>
<dbReference type="SMART" id="SM00591">
    <property type="entry name" value="RWD"/>
    <property type="match status" value="1"/>
</dbReference>
<feature type="domain" description="Tyrosine specific protein phosphatases" evidence="4">
    <location>
        <begin position="33"/>
        <end position="92"/>
    </location>
</feature>
<feature type="compositionally biased region" description="Basic and acidic residues" evidence="3">
    <location>
        <begin position="326"/>
        <end position="342"/>
    </location>
</feature>
<dbReference type="PROSITE" id="PS00383">
    <property type="entry name" value="TYR_PHOSPHATASE_1"/>
    <property type="match status" value="1"/>
</dbReference>
<evidence type="ECO:0000256" key="2">
    <source>
        <dbReference type="ARBA" id="ARBA00022912"/>
    </source>
</evidence>
<dbReference type="InterPro" id="IPR040213">
    <property type="entry name" value="GIR2-like"/>
</dbReference>
<feature type="region of interest" description="Disordered" evidence="3">
    <location>
        <begin position="326"/>
        <end position="378"/>
    </location>
</feature>
<dbReference type="InterPro" id="IPR016130">
    <property type="entry name" value="Tyr_Pase_AS"/>
</dbReference>
<name>A0A8H5Q640_9HYPO</name>
<dbReference type="CDD" id="cd14498">
    <property type="entry name" value="DSP"/>
    <property type="match status" value="1"/>
</dbReference>
<dbReference type="SMART" id="SM00195">
    <property type="entry name" value="DSPc"/>
    <property type="match status" value="1"/>
</dbReference>
<evidence type="ECO:0000256" key="1">
    <source>
        <dbReference type="ARBA" id="ARBA00022801"/>
    </source>
</evidence>
<dbReference type="Pfam" id="PF00782">
    <property type="entry name" value="DSPc"/>
    <property type="match status" value="1"/>
</dbReference>
<dbReference type="EMBL" id="JAAOAR010000021">
    <property type="protein sequence ID" value="KAF5608833.1"/>
    <property type="molecule type" value="Genomic_DNA"/>
</dbReference>
<evidence type="ECO:0000313" key="7">
    <source>
        <dbReference type="Proteomes" id="UP000544095"/>
    </source>
</evidence>
<dbReference type="Gene3D" id="3.10.110.10">
    <property type="entry name" value="Ubiquitin Conjugating Enzyme"/>
    <property type="match status" value="1"/>
</dbReference>
<dbReference type="InterPro" id="IPR020422">
    <property type="entry name" value="TYR_PHOSPHATASE_DUAL_dom"/>
</dbReference>
<dbReference type="InterPro" id="IPR029021">
    <property type="entry name" value="Prot-tyrosine_phosphatase-like"/>
</dbReference>
<reference evidence="6 7" key="1">
    <citation type="submission" date="2020-05" db="EMBL/GenBank/DDBJ databases">
        <title>Identification and distribution of gene clusters putatively required for synthesis of sphingolipid metabolism inhibitors in phylogenetically diverse species of the filamentous fungus Fusarium.</title>
        <authorList>
            <person name="Kim H.-S."/>
            <person name="Busman M."/>
            <person name="Brown D.W."/>
            <person name="Divon H."/>
            <person name="Uhlig S."/>
            <person name="Proctor R.H."/>
        </authorList>
    </citation>
    <scope>NUCLEOTIDE SEQUENCE [LARGE SCALE GENOMIC DNA]</scope>
    <source>
        <strain evidence="6 7">NRRL 25211</strain>
    </source>
</reference>
<dbReference type="PANTHER" id="PTHR12292">
    <property type="entry name" value="RWD DOMAIN-CONTAINING PROTEIN"/>
    <property type="match status" value="1"/>
</dbReference>
<dbReference type="Proteomes" id="UP000544095">
    <property type="component" value="Unassembled WGS sequence"/>
</dbReference>
<accession>A0A8H5Q640</accession>
<dbReference type="InterPro" id="IPR000340">
    <property type="entry name" value="Dual-sp_phosphatase_cat-dom"/>
</dbReference>
<evidence type="ECO:0000313" key="6">
    <source>
        <dbReference type="EMBL" id="KAF5608833.1"/>
    </source>
</evidence>
<dbReference type="SUPFAM" id="SSF52799">
    <property type="entry name" value="(Phosphotyrosine protein) phosphatases II"/>
    <property type="match status" value="1"/>
</dbReference>
<dbReference type="PROSITE" id="PS50908">
    <property type="entry name" value="RWD"/>
    <property type="match status" value="1"/>
</dbReference>
<sequence>MDILCLLDDICDFIDLQLDRHGSLRSPSSIISEEFDIDTASTIESDDSARESNVLIHCRLGMSRSASVAIAYLMRQRELGLDVIIAEVRARRNVKPRGNFMDQLQVWQAVEYQLWEDNQKRIPKAPYQSYLDGRASVHEVLYKGTRRQLVEMGREDQIEEREVLESIFPDEITDISETEFRVSVALDIPGEEDQDPPTILLQVRYPEDYPEKPPHLDILAPPNATPHEHFNVAEDRDQLLASLDDTIQENLGMAMVFAIVSTLKDNAEQLVQERKDIIIKAHEEAALAAEAEENKKFHGTAVTPETFLKWREGFLKEMEEKRQQEEEERLAELKKAKTKEPARMTGRQLWERGLAGKGEEEEDDMPVEGIEKLKVEAT</sequence>
<gene>
    <name evidence="6" type="ORF">FPANT_338</name>
</gene>
<evidence type="ECO:0000256" key="3">
    <source>
        <dbReference type="SAM" id="MobiDB-lite"/>
    </source>
</evidence>
<evidence type="ECO:0000259" key="5">
    <source>
        <dbReference type="PROSITE" id="PS50908"/>
    </source>
</evidence>
<dbReference type="InterPro" id="IPR016135">
    <property type="entry name" value="UBQ-conjugating_enzyme/RWD"/>
</dbReference>
<keyword evidence="7" id="KW-1185">Reference proteome</keyword>
<dbReference type="InterPro" id="IPR000387">
    <property type="entry name" value="Tyr_Pase_dom"/>
</dbReference>
<proteinExistence type="predicted"/>
<dbReference type="GO" id="GO:0004721">
    <property type="term" value="F:phosphoprotein phosphatase activity"/>
    <property type="evidence" value="ECO:0007669"/>
    <property type="project" value="UniProtKB-KW"/>
</dbReference>
<feature type="compositionally biased region" description="Basic and acidic residues" evidence="3">
    <location>
        <begin position="369"/>
        <end position="378"/>
    </location>
</feature>
<dbReference type="PROSITE" id="PS50056">
    <property type="entry name" value="TYR_PHOSPHATASE_2"/>
    <property type="match status" value="1"/>
</dbReference>
<dbReference type="AlphaFoldDB" id="A0A8H5Q640"/>
<dbReference type="Gene3D" id="3.90.190.10">
    <property type="entry name" value="Protein tyrosine phosphatase superfamily"/>
    <property type="match status" value="1"/>
</dbReference>
<protein>
    <submittedName>
        <fullName evidence="6">GIR2 highly acidic with anomalous electrophoretic behavior</fullName>
    </submittedName>
</protein>
<dbReference type="SUPFAM" id="SSF54495">
    <property type="entry name" value="UBC-like"/>
    <property type="match status" value="1"/>
</dbReference>
<comment type="caution">
    <text evidence="6">The sequence shown here is derived from an EMBL/GenBank/DDBJ whole genome shotgun (WGS) entry which is preliminary data.</text>
</comment>
<dbReference type="Pfam" id="PF05773">
    <property type="entry name" value="RWD"/>
    <property type="match status" value="1"/>
</dbReference>
<keyword evidence="1" id="KW-0378">Hydrolase</keyword>
<evidence type="ECO:0000259" key="4">
    <source>
        <dbReference type="PROSITE" id="PS50056"/>
    </source>
</evidence>